<dbReference type="Proteomes" id="UP001385951">
    <property type="component" value="Unassembled WGS sequence"/>
</dbReference>
<name>A0AAW0FNF4_9APHY</name>
<gene>
    <name evidence="1" type="ORF">QCA50_014328</name>
</gene>
<organism evidence="1 2">
    <name type="scientific">Cerrena zonata</name>
    <dbReference type="NCBI Taxonomy" id="2478898"/>
    <lineage>
        <taxon>Eukaryota</taxon>
        <taxon>Fungi</taxon>
        <taxon>Dikarya</taxon>
        <taxon>Basidiomycota</taxon>
        <taxon>Agaricomycotina</taxon>
        <taxon>Agaricomycetes</taxon>
        <taxon>Polyporales</taxon>
        <taxon>Cerrenaceae</taxon>
        <taxon>Cerrena</taxon>
    </lineage>
</organism>
<dbReference type="AlphaFoldDB" id="A0AAW0FNF4"/>
<evidence type="ECO:0000313" key="2">
    <source>
        <dbReference type="Proteomes" id="UP001385951"/>
    </source>
</evidence>
<reference evidence="1 2" key="1">
    <citation type="submission" date="2022-09" db="EMBL/GenBank/DDBJ databases">
        <authorList>
            <person name="Palmer J.M."/>
        </authorList>
    </citation>
    <scope>NUCLEOTIDE SEQUENCE [LARGE SCALE GENOMIC DNA]</scope>
    <source>
        <strain evidence="1 2">DSM 7382</strain>
    </source>
</reference>
<accession>A0AAW0FNF4</accession>
<sequence>MYGPFIRHRRGKFTPDWLHLASVRLLCEQGILEHSNDVLKQLTELDRLRPGSWATGLGNSSQIANTSETSQNKDWAGVEGVWRQLVIWMGYEALVEFQHDKNNYSLVEHRSTHIVVPLYLHVVSYEDDPHGSPLFPIIHFEGQIGGEGWHVDPEPQHGLDIHPVEGKVCMLSDGSVRWSLISYTDIAKKEKEWRSEGVQIGGIGSMAGVLGTWTGADYDPDDPIGGWWRWKVA</sequence>
<comment type="caution">
    <text evidence="1">The sequence shown here is derived from an EMBL/GenBank/DDBJ whole genome shotgun (WGS) entry which is preliminary data.</text>
</comment>
<evidence type="ECO:0000313" key="1">
    <source>
        <dbReference type="EMBL" id="KAK7682528.1"/>
    </source>
</evidence>
<keyword evidence="2" id="KW-1185">Reference proteome</keyword>
<protein>
    <submittedName>
        <fullName evidence="1">Uncharacterized protein</fullName>
    </submittedName>
</protein>
<dbReference type="EMBL" id="JASBNA010000035">
    <property type="protein sequence ID" value="KAK7682528.1"/>
    <property type="molecule type" value="Genomic_DNA"/>
</dbReference>
<proteinExistence type="predicted"/>